<evidence type="ECO:0000313" key="15">
    <source>
        <dbReference type="Proteomes" id="UP000824120"/>
    </source>
</evidence>
<gene>
    <name evidence="14" type="ORF">H5410_032388</name>
</gene>
<proteinExistence type="inferred from homology"/>
<evidence type="ECO:0000256" key="5">
    <source>
        <dbReference type="ARBA" id="ARBA00022528"/>
    </source>
</evidence>
<keyword evidence="7" id="KW-0479">Metal-binding</keyword>
<dbReference type="InterPro" id="IPR012348">
    <property type="entry name" value="RNR-like"/>
</dbReference>
<protein>
    <recommendedName>
        <fullName evidence="16">Acyl-[acyl-carrier-protein] desaturase</fullName>
    </recommendedName>
</protein>
<keyword evidence="15" id="KW-1185">Reference proteome</keyword>
<keyword evidence="5" id="KW-0150">Chloroplast</keyword>
<dbReference type="InterPro" id="IPR009078">
    <property type="entry name" value="Ferritin-like_SF"/>
</dbReference>
<dbReference type="FunFam" id="1.10.620.20:FF:000002">
    <property type="entry name" value="Stearoyl-[acyl-carrier-protein] 9-desaturase, chloroplastic"/>
    <property type="match status" value="1"/>
</dbReference>
<evidence type="ECO:0000256" key="1">
    <source>
        <dbReference type="ARBA" id="ARBA00001954"/>
    </source>
</evidence>
<dbReference type="InterPro" id="IPR005067">
    <property type="entry name" value="Fatty_acid_desaturase-2"/>
</dbReference>
<dbReference type="OrthoDB" id="1924153at2759"/>
<evidence type="ECO:0000256" key="9">
    <source>
        <dbReference type="ARBA" id="ARBA00022946"/>
    </source>
</evidence>
<dbReference type="GO" id="GO:0006633">
    <property type="term" value="P:fatty acid biosynthetic process"/>
    <property type="evidence" value="ECO:0007669"/>
    <property type="project" value="UniProtKB-KW"/>
</dbReference>
<dbReference type="GO" id="GO:0045300">
    <property type="term" value="F:stearoyl-[ACP] desaturase activity"/>
    <property type="evidence" value="ECO:0007669"/>
    <property type="project" value="InterPro"/>
</dbReference>
<evidence type="ECO:0000256" key="7">
    <source>
        <dbReference type="ARBA" id="ARBA00022723"/>
    </source>
</evidence>
<keyword evidence="13" id="KW-0275">Fatty acid biosynthesis</keyword>
<dbReference type="GO" id="GO:0046872">
    <property type="term" value="F:metal ion binding"/>
    <property type="evidence" value="ECO:0007669"/>
    <property type="project" value="UniProtKB-KW"/>
</dbReference>
<name>A0A9J5YKW0_SOLCO</name>
<reference evidence="14 15" key="1">
    <citation type="submission" date="2020-09" db="EMBL/GenBank/DDBJ databases">
        <title>De no assembly of potato wild relative species, Solanum commersonii.</title>
        <authorList>
            <person name="Cho K."/>
        </authorList>
    </citation>
    <scope>NUCLEOTIDE SEQUENCE [LARGE SCALE GENOMIC DNA]</scope>
    <source>
        <strain evidence="14">LZ3.2</strain>
        <tissue evidence="14">Leaf</tissue>
    </source>
</reference>
<dbReference type="Gene3D" id="1.10.620.20">
    <property type="entry name" value="Ribonucleotide Reductase, subunit A"/>
    <property type="match status" value="2"/>
</dbReference>
<organism evidence="14 15">
    <name type="scientific">Solanum commersonii</name>
    <name type="common">Commerson's wild potato</name>
    <name type="synonym">Commerson's nightshade</name>
    <dbReference type="NCBI Taxonomy" id="4109"/>
    <lineage>
        <taxon>Eukaryota</taxon>
        <taxon>Viridiplantae</taxon>
        <taxon>Streptophyta</taxon>
        <taxon>Embryophyta</taxon>
        <taxon>Tracheophyta</taxon>
        <taxon>Spermatophyta</taxon>
        <taxon>Magnoliopsida</taxon>
        <taxon>eudicotyledons</taxon>
        <taxon>Gunneridae</taxon>
        <taxon>Pentapetalae</taxon>
        <taxon>asterids</taxon>
        <taxon>lamiids</taxon>
        <taxon>Solanales</taxon>
        <taxon>Solanaceae</taxon>
        <taxon>Solanoideae</taxon>
        <taxon>Solaneae</taxon>
        <taxon>Solanum</taxon>
    </lineage>
</organism>
<keyword evidence="6" id="KW-0934">Plastid</keyword>
<evidence type="ECO:0000256" key="12">
    <source>
        <dbReference type="ARBA" id="ARBA00023098"/>
    </source>
</evidence>
<evidence type="ECO:0000256" key="6">
    <source>
        <dbReference type="ARBA" id="ARBA00022640"/>
    </source>
</evidence>
<evidence type="ECO:0000256" key="10">
    <source>
        <dbReference type="ARBA" id="ARBA00023002"/>
    </source>
</evidence>
<evidence type="ECO:0000256" key="8">
    <source>
        <dbReference type="ARBA" id="ARBA00022832"/>
    </source>
</evidence>
<keyword evidence="9" id="KW-0809">Transit peptide</keyword>
<dbReference type="Pfam" id="PF03405">
    <property type="entry name" value="FA_desaturase_2"/>
    <property type="match status" value="2"/>
</dbReference>
<evidence type="ECO:0000256" key="13">
    <source>
        <dbReference type="ARBA" id="ARBA00023160"/>
    </source>
</evidence>
<evidence type="ECO:0000256" key="4">
    <source>
        <dbReference type="ARBA" id="ARBA00022516"/>
    </source>
</evidence>
<comment type="cofactor">
    <cofactor evidence="1">
        <name>Fe(2+)</name>
        <dbReference type="ChEBI" id="CHEBI:29033"/>
    </cofactor>
</comment>
<evidence type="ECO:0000313" key="14">
    <source>
        <dbReference type="EMBL" id="KAG5601018.1"/>
    </source>
</evidence>
<dbReference type="SUPFAM" id="SSF47240">
    <property type="entry name" value="Ferritin-like"/>
    <property type="match status" value="2"/>
</dbReference>
<dbReference type="AlphaFoldDB" id="A0A9J5YKW0"/>
<comment type="subcellular location">
    <subcellularLocation>
        <location evidence="2">Plastid</location>
        <location evidence="2">Chloroplast</location>
    </subcellularLocation>
</comment>
<comment type="similarity">
    <text evidence="3">Belongs to the fatty acid desaturase type 2 family.</text>
</comment>
<dbReference type="Proteomes" id="UP000824120">
    <property type="component" value="Chromosome 6"/>
</dbReference>
<dbReference type="PANTHER" id="PTHR31155:SF34">
    <property type="entry name" value="ACYL-[ACYL-CARRIER-PROTEIN] DESATURASE"/>
    <property type="match status" value="1"/>
</dbReference>
<accession>A0A9J5YKW0</accession>
<dbReference type="CDD" id="cd01050">
    <property type="entry name" value="Acyl_ACP_Desat"/>
    <property type="match status" value="1"/>
</dbReference>
<dbReference type="PANTHER" id="PTHR31155">
    <property type="entry name" value="ACYL- ACYL-CARRIER-PROTEIN DESATURASE-RELATED"/>
    <property type="match status" value="1"/>
</dbReference>
<keyword evidence="11" id="KW-0408">Iron</keyword>
<evidence type="ECO:0000256" key="11">
    <source>
        <dbReference type="ARBA" id="ARBA00023004"/>
    </source>
</evidence>
<evidence type="ECO:0000256" key="2">
    <source>
        <dbReference type="ARBA" id="ARBA00004229"/>
    </source>
</evidence>
<evidence type="ECO:0000256" key="3">
    <source>
        <dbReference type="ARBA" id="ARBA00008749"/>
    </source>
</evidence>
<keyword evidence="12" id="KW-0443">Lipid metabolism</keyword>
<dbReference type="GO" id="GO:0009570">
    <property type="term" value="C:chloroplast stroma"/>
    <property type="evidence" value="ECO:0007669"/>
    <property type="project" value="TreeGrafter"/>
</dbReference>
<dbReference type="EMBL" id="JACXVP010000006">
    <property type="protein sequence ID" value="KAG5601018.1"/>
    <property type="molecule type" value="Genomic_DNA"/>
</dbReference>
<keyword evidence="4" id="KW-0444">Lipid biosynthesis</keyword>
<evidence type="ECO:0008006" key="16">
    <source>
        <dbReference type="Google" id="ProtNLM"/>
    </source>
</evidence>
<sequence>MMQTTNFSQFNIPSIVPASRSPTTTILRRKTTSSWRLSPVLAVASPTTSPSRHQVTHSMPPEKLELFKSLEPWVSENILPLRKPVEKCWQPIEFLPNPSQGPEQFEEEVRALMQRVLGLSDEYFVMLVGNMLTEDALPTYQTVINTFDGVRDETESSPCPWAIWTRAWTAEENRHGDLQRTYLYLSGRVDMLMVDKTLQYLIGAGIDIGVENNPYLGYVYTSFQERATCLSHGNMARLATKGGDPMLARICGTIGADEKRHEHVYTRIVEKLLEVDPNATMLAIAHMMKKKIIMPMHLMYDGQDPNIFEHFSAISERQGIYTSRHYAEILEFFIIRWKLEKLEGLIGEARRAQDYVCGLPPRVRKLESRATSSETTSFSQFNVPSIVGRHLPLQPLYSVSKPPHHGGYLRSSPPGYSLNATRKIGNLQVIRILGFRKRPPLPQACREMLAAQGFQMSTLLSLWLDGVRDEIGCSPCPWAIWSRAWSAEENSSSPSIKMIKKEGELASYSRRVDMLMVDKTLQYLIGAGMDIGLENNPYLGFIYTSFQERTMWSSHGNMARLDTEGGDPMLARMCGTIAADEKRHEQYAYTRIIEKLLEVDPNATMLAIADMVKKKIIMPMHLTYDGQDPNIFENFSTIIERQGVYTSRHYAEILEFLITRWELEKLEGLIDEARRAQDYVCGLPPRVRKLESRAKKIEPRHVKFSWIFNKQVTCLDELIREPKI</sequence>
<keyword evidence="10" id="KW-0560">Oxidoreductase</keyword>
<keyword evidence="8" id="KW-0276">Fatty acid metabolism</keyword>
<comment type="caution">
    <text evidence="14">The sequence shown here is derived from an EMBL/GenBank/DDBJ whole genome shotgun (WGS) entry which is preliminary data.</text>
</comment>